<accession>A0A6J3MBJ0</accession>
<dbReference type="OrthoDB" id="3341310at2759"/>
<dbReference type="RefSeq" id="XP_033462274.1">
    <property type="nucleotide sequence ID" value="XM_033604241.1"/>
</dbReference>
<keyword evidence="3" id="KW-0479">Metal-binding</keyword>
<dbReference type="GeneID" id="54362041"/>
<reference evidence="10" key="1">
    <citation type="submission" date="2020-01" db="EMBL/GenBank/DDBJ databases">
        <authorList>
            <consortium name="DOE Joint Genome Institute"/>
            <person name="Haridas S."/>
            <person name="Albert R."/>
            <person name="Binder M."/>
            <person name="Bloem J."/>
            <person name="Labutti K."/>
            <person name="Salamov A."/>
            <person name="Andreopoulos B."/>
            <person name="Baker S.E."/>
            <person name="Barry K."/>
            <person name="Bills G."/>
            <person name="Bluhm B.H."/>
            <person name="Cannon C."/>
            <person name="Castanera R."/>
            <person name="Culley D.E."/>
            <person name="Daum C."/>
            <person name="Ezra D."/>
            <person name="Gonzalez J.B."/>
            <person name="Henrissat B."/>
            <person name="Kuo A."/>
            <person name="Liang C."/>
            <person name="Lipzen A."/>
            <person name="Lutzoni F."/>
            <person name="Magnuson J."/>
            <person name="Mondo S."/>
            <person name="Nolan M."/>
            <person name="Ohm R."/>
            <person name="Pangilinan J."/>
            <person name="Park H.-J."/>
            <person name="Ramirez L."/>
            <person name="Alfaro M."/>
            <person name="Sun H."/>
            <person name="Tritt A."/>
            <person name="Yoshinaga Y."/>
            <person name="Zwiers L.-H."/>
            <person name="Turgeon B.G."/>
            <person name="Goodwin S.B."/>
            <person name="Spatafora J.W."/>
            <person name="Crous P.W."/>
            <person name="Grigoriev I.V."/>
        </authorList>
    </citation>
    <scope>NUCLEOTIDE SEQUENCE</scope>
    <source>
        <strain evidence="10">CBS 342.82</strain>
    </source>
</reference>
<evidence type="ECO:0000256" key="6">
    <source>
        <dbReference type="ARBA" id="ARBA00039017"/>
    </source>
</evidence>
<comment type="pathway">
    <text evidence="5">Cofactor biosynthesis; nicotinate biosynthesis; nicotinate from nicotinamide: step 1/1.</text>
</comment>
<evidence type="ECO:0000256" key="1">
    <source>
        <dbReference type="ARBA" id="ARBA00006336"/>
    </source>
</evidence>
<comment type="similarity">
    <text evidence="1">Belongs to the isochorismatase family.</text>
</comment>
<evidence type="ECO:0000259" key="8">
    <source>
        <dbReference type="Pfam" id="PF00857"/>
    </source>
</evidence>
<evidence type="ECO:0000256" key="3">
    <source>
        <dbReference type="ARBA" id="ARBA00022723"/>
    </source>
</evidence>
<keyword evidence="4 10" id="KW-0378">Hydrolase</keyword>
<dbReference type="InterPro" id="IPR052347">
    <property type="entry name" value="Isochorismatase_Nicotinamidase"/>
</dbReference>
<evidence type="ECO:0000256" key="2">
    <source>
        <dbReference type="ARBA" id="ARBA00022642"/>
    </source>
</evidence>
<reference evidence="10" key="2">
    <citation type="submission" date="2020-04" db="EMBL/GenBank/DDBJ databases">
        <authorList>
            <consortium name="NCBI Genome Project"/>
        </authorList>
    </citation>
    <scope>NUCLEOTIDE SEQUENCE</scope>
    <source>
        <strain evidence="10">CBS 342.82</strain>
    </source>
</reference>
<evidence type="ECO:0000313" key="10">
    <source>
        <dbReference type="RefSeq" id="XP_033462274.1"/>
    </source>
</evidence>
<dbReference type="CDD" id="cd01011">
    <property type="entry name" value="nicotinamidase"/>
    <property type="match status" value="1"/>
</dbReference>
<dbReference type="Gene3D" id="3.40.50.850">
    <property type="entry name" value="Isochorismatase-like"/>
    <property type="match status" value="1"/>
</dbReference>
<dbReference type="PANTHER" id="PTHR11080:SF2">
    <property type="entry name" value="LD05707P"/>
    <property type="match status" value="1"/>
</dbReference>
<dbReference type="SUPFAM" id="SSF52499">
    <property type="entry name" value="Isochorismatase-like hydrolases"/>
    <property type="match status" value="1"/>
</dbReference>
<evidence type="ECO:0000256" key="4">
    <source>
        <dbReference type="ARBA" id="ARBA00022801"/>
    </source>
</evidence>
<organism evidence="10">
    <name type="scientific">Dissoconium aciculare CBS 342.82</name>
    <dbReference type="NCBI Taxonomy" id="1314786"/>
    <lineage>
        <taxon>Eukaryota</taxon>
        <taxon>Fungi</taxon>
        <taxon>Dikarya</taxon>
        <taxon>Ascomycota</taxon>
        <taxon>Pezizomycotina</taxon>
        <taxon>Dothideomycetes</taxon>
        <taxon>Dothideomycetidae</taxon>
        <taxon>Mycosphaerellales</taxon>
        <taxon>Dissoconiaceae</taxon>
        <taxon>Dissoconium</taxon>
    </lineage>
</organism>
<gene>
    <name evidence="10" type="ORF">K489DRAFT_377788</name>
</gene>
<proteinExistence type="inferred from homology"/>
<sequence>MATSQQVRAALIVVDMQEDFCPPSGSLAIEGGRDIVPKINELLQLPGFVLRIATRDYHPRDHISFASQHEDKEVFAEHVINSPENDQESQTISLWPDHCVQGTPGCELIPELKHDRIMLIIDKGQDRRVESYSAFGPPFRNPRVGTSDLHDVLQEAGITHVFTVGLAYDYCVRSTAIDAAEHGYKTFVIEDASSSVGSKPSDAEKTRLEYRDGSVTIIRSDSKELDIVR</sequence>
<reference evidence="10" key="3">
    <citation type="submission" date="2025-08" db="UniProtKB">
        <authorList>
            <consortium name="RefSeq"/>
        </authorList>
    </citation>
    <scope>IDENTIFICATION</scope>
    <source>
        <strain evidence="10">CBS 342.82</strain>
    </source>
</reference>
<dbReference type="InterPro" id="IPR000868">
    <property type="entry name" value="Isochorismatase-like_dom"/>
</dbReference>
<keyword evidence="9" id="KW-1185">Reference proteome</keyword>
<protein>
    <recommendedName>
        <fullName evidence="6">nicotinamidase</fullName>
        <ecNumber evidence="6">3.5.1.19</ecNumber>
    </recommendedName>
    <alternativeName>
        <fullName evidence="7">Nicotinamide deamidase</fullName>
    </alternativeName>
</protein>
<dbReference type="EC" id="3.5.1.19" evidence="6"/>
<name>A0A6J3MBJ0_9PEZI</name>
<keyword evidence="2" id="KW-0662">Pyridine nucleotide biosynthesis</keyword>
<dbReference type="GO" id="GO:0019363">
    <property type="term" value="P:pyridine nucleotide biosynthetic process"/>
    <property type="evidence" value="ECO:0007669"/>
    <property type="project" value="UniProtKB-KW"/>
</dbReference>
<dbReference type="Pfam" id="PF00857">
    <property type="entry name" value="Isochorismatase"/>
    <property type="match status" value="1"/>
</dbReference>
<dbReference type="GO" id="GO:0008936">
    <property type="term" value="F:nicotinamidase activity"/>
    <property type="evidence" value="ECO:0007669"/>
    <property type="project" value="UniProtKB-EC"/>
</dbReference>
<dbReference type="AlphaFoldDB" id="A0A6J3MBJ0"/>
<feature type="domain" description="Isochorismatase-like" evidence="8">
    <location>
        <begin position="9"/>
        <end position="211"/>
    </location>
</feature>
<evidence type="ECO:0000256" key="7">
    <source>
        <dbReference type="ARBA" id="ARBA00043224"/>
    </source>
</evidence>
<dbReference type="GO" id="GO:0046872">
    <property type="term" value="F:metal ion binding"/>
    <property type="evidence" value="ECO:0007669"/>
    <property type="project" value="UniProtKB-KW"/>
</dbReference>
<dbReference type="Proteomes" id="UP000504637">
    <property type="component" value="Unplaced"/>
</dbReference>
<dbReference type="PANTHER" id="PTHR11080">
    <property type="entry name" value="PYRAZINAMIDASE/NICOTINAMIDASE"/>
    <property type="match status" value="1"/>
</dbReference>
<evidence type="ECO:0000256" key="5">
    <source>
        <dbReference type="ARBA" id="ARBA00037900"/>
    </source>
</evidence>
<dbReference type="InterPro" id="IPR036380">
    <property type="entry name" value="Isochorismatase-like_sf"/>
</dbReference>
<evidence type="ECO:0000313" key="9">
    <source>
        <dbReference type="Proteomes" id="UP000504637"/>
    </source>
</evidence>